<dbReference type="SUPFAM" id="SSF57667">
    <property type="entry name" value="beta-beta-alpha zinc fingers"/>
    <property type="match status" value="1"/>
</dbReference>
<feature type="domain" description="C2H2-type" evidence="9">
    <location>
        <begin position="118"/>
        <end position="146"/>
    </location>
</feature>
<evidence type="ECO:0000256" key="7">
    <source>
        <dbReference type="PROSITE-ProRule" id="PRU00042"/>
    </source>
</evidence>
<dbReference type="FunFam" id="3.30.160.60:FF:000446">
    <property type="entry name" value="Zinc finger protein"/>
    <property type="match status" value="1"/>
</dbReference>
<dbReference type="SMART" id="SM00355">
    <property type="entry name" value="ZnF_C2H2"/>
    <property type="match status" value="2"/>
</dbReference>
<dbReference type="VEuPathDB" id="FungiDB:YALI1_D23479g"/>
<dbReference type="EMBL" id="CP017556">
    <property type="protein sequence ID" value="AOW04270.1"/>
    <property type="molecule type" value="Genomic_DNA"/>
</dbReference>
<dbReference type="AlphaFoldDB" id="A0A1D8NF57"/>
<dbReference type="PANTHER" id="PTHR40626">
    <property type="entry name" value="MIP31509P"/>
    <property type="match status" value="1"/>
</dbReference>
<dbReference type="InterPro" id="IPR051059">
    <property type="entry name" value="VerF-like"/>
</dbReference>
<feature type="compositionally biased region" description="Polar residues" evidence="8">
    <location>
        <begin position="440"/>
        <end position="454"/>
    </location>
</feature>
<accession>A0A1D8NF57</accession>
<dbReference type="GO" id="GO:0005634">
    <property type="term" value="C:nucleus"/>
    <property type="evidence" value="ECO:0007669"/>
    <property type="project" value="UniProtKB-SubCell"/>
</dbReference>
<dbReference type="InterPro" id="IPR013087">
    <property type="entry name" value="Znf_C2H2_type"/>
</dbReference>
<comment type="subcellular location">
    <subcellularLocation>
        <location evidence="1">Nucleus</location>
    </subcellularLocation>
</comment>
<feature type="region of interest" description="Disordered" evidence="8">
    <location>
        <begin position="286"/>
        <end position="310"/>
    </location>
</feature>
<name>A0A1D8NF57_YARLL</name>
<keyword evidence="3" id="KW-0677">Repeat</keyword>
<evidence type="ECO:0000313" key="10">
    <source>
        <dbReference type="EMBL" id="AOW04270.1"/>
    </source>
</evidence>
<dbReference type="GO" id="GO:0000981">
    <property type="term" value="F:DNA-binding transcription factor activity, RNA polymerase II-specific"/>
    <property type="evidence" value="ECO:0007669"/>
    <property type="project" value="InterPro"/>
</dbReference>
<evidence type="ECO:0000256" key="2">
    <source>
        <dbReference type="ARBA" id="ARBA00022723"/>
    </source>
</evidence>
<sequence length="1146" mass="126670">MLPELETLTPPSPQGESFFMTTYPGDTYDKAGVGAANVATSAPSGVSVTSATITPAQQAAQKAAGHPAIQGTEPIPTKSLQIRTDKPRPHVCLTCTRSFARLEHLKRHERSHTKERPFQCPICERCFARRDLLLRHRQKLHANFPESPKGKVSRRRSSVAVKSDVSQAVQSQVTQSQQQTQTQTQHPSQTQTQQGQVTQHQTPSQTHNQPPHPSQVTQTQTQTHLHHHQPTPSQSQPQPPHGMSPTGSVLTSAMSPPAFSNPFSNPFDKTFDKMAFDKTSFSDLLMHPENHMDNDRELRGRRTRPASFSASSSASYLRDADIDMLKDKFPIDDHVQVEFSTPQLAPATLANPDYCIDEVLLSQGQSSFVNPRLLNHESPDDSSVKHEPLMSMFSGDMANDDFDWMSQYVDTSDGQNQTQNQGQNQGQNQTQEPGPEPVPTVQSQSSHPGMSLLTSSASPMMAFAPSDMILTPPNSMQFHTNFAPSTGSGAGSAPPMDLDNLDLDLDFQSNGNSNGNGNSGHSGPAATHTINSTEDVHSFLESLNQDYQPMHNADQGVAGAGVQVPGPGHMHPSILQQQQQQPSPPTYQGPTITPQIRLEILNVLSTPTPYQTAFKLPNTADLQRYVVAFQDHFAKHLPFLHSTLEFNNDNIPLALCMAAIGARYLFEFDVAQSIFEVSRCCVHAYLERRRGKGSQQGSPQQGVSGTGSGSTDTPIWLIQALTLGVVYGLFSDDALVNDIAVAQASAVVSLARAAGLHLPAHNFFSLPGPDSSVSDKWHYFINVQTRIRTLHAIHALSCLVATGYNVCTSLKNSDIVCGSPCDESLWSSQCANEWWDIVKRKELDGSLKTTVGGPSYGQCLTSLIQGHTLVDKIPQFTLLSLMYGALLEISERRKVFNRNWHGSSEEKQRAWLNLQKKPIESFLRTWETTWSMSPLASLSPNSQYGPLMSDAIPLSSLAHVRTYVDLQPVKEAFAKRNFQLMGEELSRLDDGMSVDFHGLLEAASYSADSISLWEKHSVRWTMETLVSQTFIHALMAIFDCGLVVSEFFRRLELKPKTMWTDAEAQLWIRMSKILFRVCESVKDKDGSIDLGVLAIDHLPTPEIGNPKQRLSLLTLHVVSKMLTSVYVWPYMKTMAEALRFRARQIR</sequence>
<keyword evidence="4 7" id="KW-0863">Zinc-finger</keyword>
<dbReference type="PROSITE" id="PS00028">
    <property type="entry name" value="ZINC_FINGER_C2H2_1"/>
    <property type="match status" value="2"/>
</dbReference>
<feature type="domain" description="C2H2-type" evidence="9">
    <location>
        <begin position="90"/>
        <end position="117"/>
    </location>
</feature>
<dbReference type="PANTHER" id="PTHR40626:SF13">
    <property type="entry name" value="RESPIRATION FACTOR 2-RELATED"/>
    <property type="match status" value="1"/>
</dbReference>
<reference evidence="10 11" key="1">
    <citation type="journal article" date="2016" name="PLoS ONE">
        <title>Sequence Assembly of Yarrowia lipolytica Strain W29/CLIB89 Shows Transposable Element Diversity.</title>
        <authorList>
            <person name="Magnan C."/>
            <person name="Yu J."/>
            <person name="Chang I."/>
            <person name="Jahn E."/>
            <person name="Kanomata Y."/>
            <person name="Wu J."/>
            <person name="Zeller M."/>
            <person name="Oakes M."/>
            <person name="Baldi P."/>
            <person name="Sandmeyer S."/>
        </authorList>
    </citation>
    <scope>NUCLEOTIDE SEQUENCE [LARGE SCALE GENOMIC DNA]</scope>
    <source>
        <strain evidence="11">CLIB89(W29)</strain>
    </source>
</reference>
<dbReference type="eggNOG" id="KOG1721">
    <property type="taxonomic scope" value="Eukaryota"/>
</dbReference>
<feature type="compositionally biased region" description="Low complexity" evidence="8">
    <location>
        <begin position="214"/>
        <end position="223"/>
    </location>
</feature>
<feature type="compositionally biased region" description="Basic and acidic residues" evidence="8">
    <location>
        <begin position="286"/>
        <end position="300"/>
    </location>
</feature>
<dbReference type="Gene3D" id="3.30.160.60">
    <property type="entry name" value="Classic Zinc Finger"/>
    <property type="match status" value="2"/>
</dbReference>
<keyword evidence="2" id="KW-0479">Metal-binding</keyword>
<evidence type="ECO:0000256" key="6">
    <source>
        <dbReference type="ARBA" id="ARBA00023242"/>
    </source>
</evidence>
<dbReference type="GeneID" id="2911128"/>
<feature type="compositionally biased region" description="Polar residues" evidence="8">
    <location>
        <begin position="475"/>
        <end position="487"/>
    </location>
</feature>
<evidence type="ECO:0000256" key="3">
    <source>
        <dbReference type="ARBA" id="ARBA00022737"/>
    </source>
</evidence>
<evidence type="ECO:0000313" key="11">
    <source>
        <dbReference type="Proteomes" id="UP000182444"/>
    </source>
</evidence>
<feature type="compositionally biased region" description="Low complexity" evidence="8">
    <location>
        <begin position="509"/>
        <end position="523"/>
    </location>
</feature>
<evidence type="ECO:0000256" key="4">
    <source>
        <dbReference type="ARBA" id="ARBA00022771"/>
    </source>
</evidence>
<dbReference type="GO" id="GO:0008270">
    <property type="term" value="F:zinc ion binding"/>
    <property type="evidence" value="ECO:0007669"/>
    <property type="project" value="UniProtKB-KW"/>
</dbReference>
<dbReference type="RefSeq" id="XP_502997.3">
    <property type="nucleotide sequence ID" value="XM_502997.3"/>
</dbReference>
<feature type="region of interest" description="Disordered" evidence="8">
    <location>
        <begin position="550"/>
        <end position="590"/>
    </location>
</feature>
<dbReference type="VEuPathDB" id="FungiDB:YALI0_D18678g"/>
<feature type="compositionally biased region" description="Low complexity" evidence="8">
    <location>
        <begin position="414"/>
        <end position="431"/>
    </location>
</feature>
<feature type="compositionally biased region" description="Low complexity" evidence="8">
    <location>
        <begin position="158"/>
        <end position="205"/>
    </location>
</feature>
<organism evidence="10 11">
    <name type="scientific">Yarrowia lipolytica</name>
    <name type="common">Candida lipolytica</name>
    <dbReference type="NCBI Taxonomy" id="4952"/>
    <lineage>
        <taxon>Eukaryota</taxon>
        <taxon>Fungi</taxon>
        <taxon>Dikarya</taxon>
        <taxon>Ascomycota</taxon>
        <taxon>Saccharomycotina</taxon>
        <taxon>Dipodascomycetes</taxon>
        <taxon>Dipodascales</taxon>
        <taxon>Dipodascales incertae sedis</taxon>
        <taxon>Yarrowia</taxon>
    </lineage>
</organism>
<dbReference type="InterPro" id="IPR036236">
    <property type="entry name" value="Znf_C2H2_sf"/>
</dbReference>
<keyword evidence="6" id="KW-0539">Nucleus</keyword>
<evidence type="ECO:0000259" key="9">
    <source>
        <dbReference type="PROSITE" id="PS50157"/>
    </source>
</evidence>
<evidence type="ECO:0000256" key="5">
    <source>
        <dbReference type="ARBA" id="ARBA00022833"/>
    </source>
</evidence>
<feature type="region of interest" description="Disordered" evidence="8">
    <location>
        <begin position="475"/>
        <end position="529"/>
    </location>
</feature>
<keyword evidence="5" id="KW-0862">Zinc</keyword>
<evidence type="ECO:0000256" key="8">
    <source>
        <dbReference type="SAM" id="MobiDB-lite"/>
    </source>
</evidence>
<dbReference type="GO" id="GO:0000785">
    <property type="term" value="C:chromatin"/>
    <property type="evidence" value="ECO:0007669"/>
    <property type="project" value="TreeGrafter"/>
</dbReference>
<dbReference type="GO" id="GO:0000978">
    <property type="term" value="F:RNA polymerase II cis-regulatory region sequence-specific DNA binding"/>
    <property type="evidence" value="ECO:0007669"/>
    <property type="project" value="InterPro"/>
</dbReference>
<dbReference type="Proteomes" id="UP000182444">
    <property type="component" value="Chromosome 1D"/>
</dbReference>
<dbReference type="KEGG" id="yli:2911128"/>
<dbReference type="CDD" id="cd12148">
    <property type="entry name" value="fungal_TF_MHR"/>
    <property type="match status" value="1"/>
</dbReference>
<dbReference type="PROSITE" id="PS50157">
    <property type="entry name" value="ZINC_FINGER_C2H2_2"/>
    <property type="match status" value="2"/>
</dbReference>
<feature type="region of interest" description="Disordered" evidence="8">
    <location>
        <begin position="411"/>
        <end position="454"/>
    </location>
</feature>
<feature type="compositionally biased region" description="Low complexity" evidence="8">
    <location>
        <begin position="555"/>
        <end position="568"/>
    </location>
</feature>
<feature type="region of interest" description="Disordered" evidence="8">
    <location>
        <begin position="144"/>
        <end position="257"/>
    </location>
</feature>
<proteinExistence type="predicted"/>
<evidence type="ECO:0000256" key="1">
    <source>
        <dbReference type="ARBA" id="ARBA00004123"/>
    </source>
</evidence>
<protein>
    <recommendedName>
        <fullName evidence="9">C2H2-type domain-containing protein</fullName>
    </recommendedName>
</protein>
<gene>
    <name evidence="10" type="ORF">YALI1_D23479g</name>
</gene>